<evidence type="ECO:0000256" key="1">
    <source>
        <dbReference type="SAM" id="Coils"/>
    </source>
</evidence>
<accession>A0ABQ5CJ05</accession>
<reference evidence="4" key="2">
    <citation type="submission" date="2022-01" db="EMBL/GenBank/DDBJ databases">
        <authorList>
            <person name="Yamashiro T."/>
            <person name="Shiraishi A."/>
            <person name="Satake H."/>
            <person name="Nakayama K."/>
        </authorList>
    </citation>
    <scope>NUCLEOTIDE SEQUENCE</scope>
</reference>
<evidence type="ECO:0000259" key="3">
    <source>
        <dbReference type="Pfam" id="PF13976"/>
    </source>
</evidence>
<feature type="coiled-coil region" evidence="1">
    <location>
        <begin position="348"/>
        <end position="421"/>
    </location>
</feature>
<feature type="domain" description="GAG-pre-integrase" evidence="3">
    <location>
        <begin position="679"/>
        <end position="735"/>
    </location>
</feature>
<dbReference type="InterPro" id="IPR025724">
    <property type="entry name" value="GAG-pre-integrase_dom"/>
</dbReference>
<comment type="caution">
    <text evidence="4">The sequence shown here is derived from an EMBL/GenBank/DDBJ whole genome shotgun (WGS) entry which is preliminary data.</text>
</comment>
<protein>
    <recommendedName>
        <fullName evidence="3">GAG-pre-integrase domain-containing protein</fullName>
    </recommendedName>
</protein>
<keyword evidence="5" id="KW-1185">Reference proteome</keyword>
<feature type="compositionally biased region" description="Low complexity" evidence="2">
    <location>
        <begin position="171"/>
        <end position="181"/>
    </location>
</feature>
<feature type="compositionally biased region" description="Basic and acidic residues" evidence="2">
    <location>
        <begin position="518"/>
        <end position="530"/>
    </location>
</feature>
<dbReference type="Pfam" id="PF13976">
    <property type="entry name" value="gag_pre-integrs"/>
    <property type="match status" value="1"/>
</dbReference>
<feature type="compositionally biased region" description="Basic residues" evidence="2">
    <location>
        <begin position="102"/>
        <end position="111"/>
    </location>
</feature>
<evidence type="ECO:0000313" key="5">
    <source>
        <dbReference type="Proteomes" id="UP001151760"/>
    </source>
</evidence>
<dbReference type="EMBL" id="BQNB010014245">
    <property type="protein sequence ID" value="GJT25846.1"/>
    <property type="molecule type" value="Genomic_DNA"/>
</dbReference>
<reference evidence="4" key="1">
    <citation type="journal article" date="2022" name="Int. J. Mol. Sci.">
        <title>Draft Genome of Tanacetum Coccineum: Genomic Comparison of Closely Related Tanacetum-Family Plants.</title>
        <authorList>
            <person name="Yamashiro T."/>
            <person name="Shiraishi A."/>
            <person name="Nakayama K."/>
            <person name="Satake H."/>
        </authorList>
    </citation>
    <scope>NUCLEOTIDE SEQUENCE</scope>
</reference>
<feature type="compositionally biased region" description="Polar residues" evidence="2">
    <location>
        <begin position="158"/>
        <end position="169"/>
    </location>
</feature>
<proteinExistence type="predicted"/>
<feature type="compositionally biased region" description="Basic and acidic residues" evidence="2">
    <location>
        <begin position="184"/>
        <end position="204"/>
    </location>
</feature>
<feature type="region of interest" description="Disordered" evidence="2">
    <location>
        <begin position="144"/>
        <end position="204"/>
    </location>
</feature>
<name>A0ABQ5CJ05_9ASTR</name>
<evidence type="ECO:0000256" key="2">
    <source>
        <dbReference type="SAM" id="MobiDB-lite"/>
    </source>
</evidence>
<keyword evidence="1" id="KW-0175">Coiled coil</keyword>
<gene>
    <name evidence="4" type="ORF">Tco_0895783</name>
</gene>
<dbReference type="Proteomes" id="UP001151760">
    <property type="component" value="Unassembled WGS sequence"/>
</dbReference>
<feature type="region of interest" description="Disordered" evidence="2">
    <location>
        <begin position="85"/>
        <end position="132"/>
    </location>
</feature>
<organism evidence="4 5">
    <name type="scientific">Tanacetum coccineum</name>
    <dbReference type="NCBI Taxonomy" id="301880"/>
    <lineage>
        <taxon>Eukaryota</taxon>
        <taxon>Viridiplantae</taxon>
        <taxon>Streptophyta</taxon>
        <taxon>Embryophyta</taxon>
        <taxon>Tracheophyta</taxon>
        <taxon>Spermatophyta</taxon>
        <taxon>Magnoliopsida</taxon>
        <taxon>eudicotyledons</taxon>
        <taxon>Gunneridae</taxon>
        <taxon>Pentapetalae</taxon>
        <taxon>asterids</taxon>
        <taxon>campanulids</taxon>
        <taxon>Asterales</taxon>
        <taxon>Asteraceae</taxon>
        <taxon>Asteroideae</taxon>
        <taxon>Anthemideae</taxon>
        <taxon>Anthemidinae</taxon>
        <taxon>Tanacetum</taxon>
    </lineage>
</organism>
<feature type="region of interest" description="Disordered" evidence="2">
    <location>
        <begin position="506"/>
        <end position="530"/>
    </location>
</feature>
<sequence length="745" mass="84742">MVKNLENVSGKFLMYPRFVQVFLDKQLEGMEIHDEIYIAPSHTKKIFRNMRRVGKGFSGSETPLFPTMVVQAQEDMGEDLANPTDLYHTPTIILPSTSQPQKKQKHRRLKRKETEVPRPSGPTTNVADEAVNKEMDDNLERAATTATSLDAERDKGNINKTQSKATPNEPSSPGTSSSGGPRIESSKDEGLGEEDASKQGRIDDIDANEDIYMVNVHRDKDMFGVNDLEGDEVVVETEVDHEVVVETEVASKDVNLSADEVTLAQALAALKSIKPKADKVMIQEPEKGTITTTTAATTITTASTRPKAKGLVIHEEEQATTPIVSSQQPSQVKVQDKGKEIMVEEPLKMKKKDQVNFDKQEAKRLQAEFDEEERLAREKDEANVALTKEWNDIQAKNDGDYQLAQRLQAQEQEELTDAKKARLFVQLLEQRRKHFAAKRAKEKRNRPPTRAQQRSIMCTYLKNMEGWKPKSLKSKSFANIRELFDKAFKRVNTFVDYKTEVMEESSKKAEAEIAQESSSKRERESLEQESSKKQKVEDLEVLWSIVKARFKKTEPVNYMDNFLHLNLKTMFEHHIEDIGRIVRIKSLLEVTTAQVRVTAAKQNLVLLNTMKFGNDQIAPILGYGDLAQGNIIIKWVYYVEGLNHNLFSVGQFCDADLEVAFQKSTCYIRDLNENDTDHYSITFQDSSTPNLIFLMAKASSLQAWLWHRLLSHLNFDTINLLSKYDIVTDLPKLKFVKDQLFFLMS</sequence>
<evidence type="ECO:0000313" key="4">
    <source>
        <dbReference type="EMBL" id="GJT25846.1"/>
    </source>
</evidence>